<comment type="caution">
    <text evidence="1">The sequence shown here is derived from an EMBL/GenBank/DDBJ whole genome shotgun (WGS) entry which is preliminary data.</text>
</comment>
<dbReference type="EMBL" id="JAWQEG010009282">
    <property type="protein sequence ID" value="KAK3848893.1"/>
    <property type="molecule type" value="Genomic_DNA"/>
</dbReference>
<reference evidence="1" key="1">
    <citation type="submission" date="2023-10" db="EMBL/GenBank/DDBJ databases">
        <title>Genome assemblies of two species of porcelain crab, Petrolisthes cinctipes and Petrolisthes manimaculis (Anomura: Porcellanidae).</title>
        <authorList>
            <person name="Angst P."/>
        </authorList>
    </citation>
    <scope>NUCLEOTIDE SEQUENCE</scope>
    <source>
        <strain evidence="1">PB745_01</strain>
        <tissue evidence="1">Gill</tissue>
    </source>
</reference>
<organism evidence="1 2">
    <name type="scientific">Petrolisthes cinctipes</name>
    <name type="common">Flat porcelain crab</name>
    <dbReference type="NCBI Taxonomy" id="88211"/>
    <lineage>
        <taxon>Eukaryota</taxon>
        <taxon>Metazoa</taxon>
        <taxon>Ecdysozoa</taxon>
        <taxon>Arthropoda</taxon>
        <taxon>Crustacea</taxon>
        <taxon>Multicrustacea</taxon>
        <taxon>Malacostraca</taxon>
        <taxon>Eumalacostraca</taxon>
        <taxon>Eucarida</taxon>
        <taxon>Decapoda</taxon>
        <taxon>Pleocyemata</taxon>
        <taxon>Anomura</taxon>
        <taxon>Galatheoidea</taxon>
        <taxon>Porcellanidae</taxon>
        <taxon>Petrolisthes</taxon>
    </lineage>
</organism>
<protein>
    <submittedName>
        <fullName evidence="1">Uncharacterized protein</fullName>
    </submittedName>
</protein>
<gene>
    <name evidence="1" type="ORF">Pcinc_044332</name>
</gene>
<keyword evidence="2" id="KW-1185">Reference proteome</keyword>
<evidence type="ECO:0000313" key="2">
    <source>
        <dbReference type="Proteomes" id="UP001286313"/>
    </source>
</evidence>
<accession>A0AAE1EFD8</accession>
<name>A0AAE1EFD8_PETCI</name>
<proteinExistence type="predicted"/>
<dbReference type="AlphaFoldDB" id="A0AAE1EFD8"/>
<dbReference type="Proteomes" id="UP001286313">
    <property type="component" value="Unassembled WGS sequence"/>
</dbReference>
<sequence>MSCSDNCIFSRVRSSCQSFRKLAARPTDSLLEPFKRKWTVRQEPFKRQRRIIEEARSDGRAEGRLKTVG</sequence>
<evidence type="ECO:0000313" key="1">
    <source>
        <dbReference type="EMBL" id="KAK3848893.1"/>
    </source>
</evidence>